<organism evidence="1 2">
    <name type="scientific">Salibacterium qingdaonense</name>
    <dbReference type="NCBI Taxonomy" id="266892"/>
    <lineage>
        <taxon>Bacteria</taxon>
        <taxon>Bacillati</taxon>
        <taxon>Bacillota</taxon>
        <taxon>Bacilli</taxon>
        <taxon>Bacillales</taxon>
        <taxon>Bacillaceae</taxon>
    </lineage>
</organism>
<dbReference type="InterPro" id="IPR027396">
    <property type="entry name" value="DsrEFH-like"/>
</dbReference>
<dbReference type="EMBL" id="FOTY01000016">
    <property type="protein sequence ID" value="SFM11901.1"/>
    <property type="molecule type" value="Genomic_DNA"/>
</dbReference>
<evidence type="ECO:0000313" key="2">
    <source>
        <dbReference type="Proteomes" id="UP000199668"/>
    </source>
</evidence>
<dbReference type="SUPFAM" id="SSF75169">
    <property type="entry name" value="DsrEFH-like"/>
    <property type="match status" value="1"/>
</dbReference>
<dbReference type="RefSeq" id="WP_090927298.1">
    <property type="nucleotide sequence ID" value="NZ_FOTY01000016.1"/>
</dbReference>
<sequence length="162" mass="18058">MAEEEKNGTTMIVFDGDLDKAMASFIIATGAAAMGKQVTMFFTFWGLNVLRKENVQGGSDKKFMEKMFEKMMPRGPEKLGLSKMNFGGMGPKMMKKMMKSHNVSSLQEMIEMAQELDIKMVACTMSMDVMGLKEEELIDGLEYAGVASYLSEAEQSNLNLFI</sequence>
<proteinExistence type="predicted"/>
<dbReference type="AlphaFoldDB" id="A0A1I4N8Q9"/>
<dbReference type="PANTHER" id="PTHR34655">
    <property type="entry name" value="CONSERVED WITHIN P. AEROPHILUM"/>
    <property type="match status" value="1"/>
</dbReference>
<dbReference type="Gene3D" id="3.40.1260.10">
    <property type="entry name" value="DsrEFH-like"/>
    <property type="match status" value="1"/>
</dbReference>
<protein>
    <submittedName>
        <fullName evidence="1">Peroxiredoxin family protein</fullName>
    </submittedName>
</protein>
<accession>A0A1I4N8Q9</accession>
<keyword evidence="2" id="KW-1185">Reference proteome</keyword>
<dbReference type="Proteomes" id="UP000199668">
    <property type="component" value="Unassembled WGS sequence"/>
</dbReference>
<gene>
    <name evidence="1" type="ORF">SAMN04488054_1164</name>
</gene>
<reference evidence="1 2" key="1">
    <citation type="submission" date="2016-10" db="EMBL/GenBank/DDBJ databases">
        <authorList>
            <person name="de Groot N.N."/>
        </authorList>
    </citation>
    <scope>NUCLEOTIDE SEQUENCE [LARGE SCALE GENOMIC DNA]</scope>
    <source>
        <strain evidence="1 2">CGMCC 1.6134</strain>
    </source>
</reference>
<evidence type="ECO:0000313" key="1">
    <source>
        <dbReference type="EMBL" id="SFM11901.1"/>
    </source>
</evidence>
<name>A0A1I4N8Q9_9BACI</name>
<dbReference type="InterPro" id="IPR032836">
    <property type="entry name" value="DsrE2-like"/>
</dbReference>
<dbReference type="OrthoDB" id="9802028at2"/>
<dbReference type="STRING" id="266892.SAMN04488054_1164"/>
<dbReference type="PANTHER" id="PTHR34655:SF2">
    <property type="entry name" value="PEROXIREDOXIN FAMILY PROTEIN"/>
    <property type="match status" value="1"/>
</dbReference>
<dbReference type="Pfam" id="PF13686">
    <property type="entry name" value="DrsE_2"/>
    <property type="match status" value="1"/>
</dbReference>